<dbReference type="Proteomes" id="UP000321907">
    <property type="component" value="Unassembled WGS sequence"/>
</dbReference>
<feature type="region of interest" description="Disordered" evidence="1">
    <location>
        <begin position="146"/>
        <end position="248"/>
    </location>
</feature>
<comment type="caution">
    <text evidence="2">The sequence shown here is derived from an EMBL/GenBank/DDBJ whole genome shotgun (WGS) entry which is preliminary data.</text>
</comment>
<dbReference type="PANTHER" id="PTHR32305">
    <property type="match status" value="1"/>
</dbReference>
<evidence type="ECO:0000313" key="3">
    <source>
        <dbReference type="Proteomes" id="UP000321907"/>
    </source>
</evidence>
<evidence type="ECO:0000256" key="1">
    <source>
        <dbReference type="SAM" id="MobiDB-lite"/>
    </source>
</evidence>
<dbReference type="AlphaFoldDB" id="A0A5C7FNF8"/>
<name>A0A5C7FNF8_9BACT</name>
<dbReference type="EMBL" id="VOXD01000001">
    <property type="protein sequence ID" value="TXF91717.1"/>
    <property type="molecule type" value="Genomic_DNA"/>
</dbReference>
<organism evidence="2 3">
    <name type="scientific">Neolewinella aurantiaca</name>
    <dbReference type="NCBI Taxonomy" id="2602767"/>
    <lineage>
        <taxon>Bacteria</taxon>
        <taxon>Pseudomonadati</taxon>
        <taxon>Bacteroidota</taxon>
        <taxon>Saprospiria</taxon>
        <taxon>Saprospirales</taxon>
        <taxon>Lewinellaceae</taxon>
        <taxon>Neolewinella</taxon>
    </lineage>
</organism>
<dbReference type="InterPro" id="IPR050708">
    <property type="entry name" value="T6SS_VgrG/RHS"/>
</dbReference>
<keyword evidence="3" id="KW-1185">Reference proteome</keyword>
<feature type="compositionally biased region" description="Low complexity" evidence="1">
    <location>
        <begin position="209"/>
        <end position="233"/>
    </location>
</feature>
<feature type="compositionally biased region" description="Low complexity" evidence="1">
    <location>
        <begin position="176"/>
        <end position="190"/>
    </location>
</feature>
<proteinExistence type="predicted"/>
<evidence type="ECO:0000313" key="2">
    <source>
        <dbReference type="EMBL" id="TXF91717.1"/>
    </source>
</evidence>
<protein>
    <submittedName>
        <fullName evidence="2">RHS repeat-associated core domain-containing protein</fullName>
    </submittedName>
</protein>
<sequence length="280" mass="29344">MEDIGLYDYGARYYDPAVARWTSIDPLASSYAPYSPYNYVLGNPISFIDPDGRSVSGIIKDENGKVLGSDGKVGSDGKDDGKVYVVNTQTSDFNGVPGAGLSKARAKEIKKFVKANSGNAAAFEGSDIYNDITEVEGGEATRGAMVDAVSGDNGNGGTSPENNREYGGSVMPDGSVVPGEPGPVTTPQEGATFDGYTPGDKTRFHSHPSGTSSSSTPSDGMGSGSTTGTTTITPYRQPPSRRDVSNAGNQVRYVFGKGGGRVYIYNNQGVQATLPIRKFK</sequence>
<dbReference type="NCBIfam" id="TIGR03696">
    <property type="entry name" value="Rhs_assc_core"/>
    <property type="match status" value="1"/>
</dbReference>
<dbReference type="Gene3D" id="2.180.10.10">
    <property type="entry name" value="RHS repeat-associated core"/>
    <property type="match status" value="1"/>
</dbReference>
<gene>
    <name evidence="2" type="ORF">FUA23_00595</name>
</gene>
<dbReference type="OrthoDB" id="644170at2"/>
<accession>A0A5C7FNF8</accession>
<reference evidence="2 3" key="1">
    <citation type="submission" date="2019-08" db="EMBL/GenBank/DDBJ databases">
        <title>Lewinella sp. strain SSH13 Genome sequencing and assembly.</title>
        <authorList>
            <person name="Kim I."/>
        </authorList>
    </citation>
    <scope>NUCLEOTIDE SEQUENCE [LARGE SCALE GENOMIC DNA]</scope>
    <source>
        <strain evidence="2 3">SSH13</strain>
    </source>
</reference>
<dbReference type="InterPro" id="IPR022385">
    <property type="entry name" value="Rhs_assc_core"/>
</dbReference>
<dbReference type="PANTHER" id="PTHR32305:SF15">
    <property type="entry name" value="PROTEIN RHSA-RELATED"/>
    <property type="match status" value="1"/>
</dbReference>